<accession>A0ABR1H528</accession>
<evidence type="ECO:0000313" key="1">
    <source>
        <dbReference type="EMBL" id="KAK7416156.1"/>
    </source>
</evidence>
<sequence length="145" mass="16559">MFDLSESAGQTLERTVRNTLATNVAEFTYAQILDGLPTGSSFRNSRAFVKDHPVHVMQHLGLCPGSLNRAREFRNQFDFAKLKFQFRPLIDFQPAAPDSEEYKLRLAELVVVACPQIGAYLFELDDGAHKHQVYQDWVDKVLEEK</sequence>
<name>A0ABR1H528_9HYPO</name>
<gene>
    <name evidence="1" type="ORF">QQX98_005353</name>
</gene>
<comment type="caution">
    <text evidence="1">The sequence shown here is derived from an EMBL/GenBank/DDBJ whole genome shotgun (WGS) entry which is preliminary data.</text>
</comment>
<keyword evidence="2" id="KW-1185">Reference proteome</keyword>
<protein>
    <submittedName>
        <fullName evidence="1">Uncharacterized protein</fullName>
    </submittedName>
</protein>
<reference evidence="1 2" key="1">
    <citation type="journal article" date="2025" name="Microbiol. Resour. Announc.">
        <title>Draft genome sequences for Neonectria magnoliae and Neonectria punicea, canker pathogens of Liriodendron tulipifera and Acer saccharum in West Virginia.</title>
        <authorList>
            <person name="Petronek H.M."/>
            <person name="Kasson M.T."/>
            <person name="Metheny A.M."/>
            <person name="Stauder C.M."/>
            <person name="Lovett B."/>
            <person name="Lynch S.C."/>
            <person name="Garnas J.R."/>
            <person name="Kasson L.R."/>
            <person name="Stajich J.E."/>
        </authorList>
    </citation>
    <scope>NUCLEOTIDE SEQUENCE [LARGE SCALE GENOMIC DNA]</scope>
    <source>
        <strain evidence="1 2">NRRL 64653</strain>
    </source>
</reference>
<evidence type="ECO:0000313" key="2">
    <source>
        <dbReference type="Proteomes" id="UP001498476"/>
    </source>
</evidence>
<organism evidence="1 2">
    <name type="scientific">Neonectria punicea</name>
    <dbReference type="NCBI Taxonomy" id="979145"/>
    <lineage>
        <taxon>Eukaryota</taxon>
        <taxon>Fungi</taxon>
        <taxon>Dikarya</taxon>
        <taxon>Ascomycota</taxon>
        <taxon>Pezizomycotina</taxon>
        <taxon>Sordariomycetes</taxon>
        <taxon>Hypocreomycetidae</taxon>
        <taxon>Hypocreales</taxon>
        <taxon>Nectriaceae</taxon>
        <taxon>Neonectria</taxon>
    </lineage>
</organism>
<proteinExistence type="predicted"/>
<dbReference type="EMBL" id="JAZAVJ010000072">
    <property type="protein sequence ID" value="KAK7416156.1"/>
    <property type="molecule type" value="Genomic_DNA"/>
</dbReference>
<dbReference type="Proteomes" id="UP001498476">
    <property type="component" value="Unassembled WGS sequence"/>
</dbReference>